<gene>
    <name evidence="1" type="ORF">GW15_0218815</name>
</gene>
<evidence type="ECO:0000313" key="1">
    <source>
        <dbReference type="EMBL" id="KGE50718.1"/>
    </source>
</evidence>
<dbReference type="HOGENOM" id="CLU_2703922_0_0_6"/>
<comment type="caution">
    <text evidence="1">The sequence shown here is derived from an EMBL/GenBank/DDBJ whole genome shotgun (WGS) entry which is preliminary data.</text>
</comment>
<name>A0A098PVR9_9XANT</name>
<protein>
    <submittedName>
        <fullName evidence="1">Membrane protein</fullName>
    </submittedName>
</protein>
<sequence>MKLDPSIPFLMSLLAMVLCSATAVVALVFGQVHVLAKSWSFYTVMGTALITLVASYHALGKPLSAEERVGVRNP</sequence>
<dbReference type="AlphaFoldDB" id="A0A098PVR9"/>
<evidence type="ECO:0000313" key="2">
    <source>
        <dbReference type="Proteomes" id="UP000028012"/>
    </source>
</evidence>
<accession>A0A098PVR9</accession>
<dbReference type="GeneID" id="58004927"/>
<proteinExistence type="predicted"/>
<reference evidence="1 2" key="1">
    <citation type="submission" date="2014-09" db="EMBL/GenBank/DDBJ databases">
        <title>A draft genome sequence for Xanthomonas axonopodis pv. vasculorum NCPPB 900.</title>
        <authorList>
            <person name="Harrison J."/>
            <person name="Studholme D.J."/>
        </authorList>
    </citation>
    <scope>NUCLEOTIDE SEQUENCE [LARGE SCALE GENOMIC DNA]</scope>
    <source>
        <strain evidence="1 2">NCPPB 900</strain>
    </source>
</reference>
<dbReference type="EMBL" id="JPHD02000120">
    <property type="protein sequence ID" value="KGE50718.1"/>
    <property type="molecule type" value="Genomic_DNA"/>
</dbReference>
<dbReference type="RefSeq" id="WP_042824121.1">
    <property type="nucleotide sequence ID" value="NZ_CP053649.1"/>
</dbReference>
<dbReference type="Proteomes" id="UP000028012">
    <property type="component" value="Unassembled WGS sequence"/>
</dbReference>
<organism evidence="1 2">
    <name type="scientific">Xanthomonas axonopodis pv. vasculorum</name>
    <dbReference type="NCBI Taxonomy" id="325777"/>
    <lineage>
        <taxon>Bacteria</taxon>
        <taxon>Pseudomonadati</taxon>
        <taxon>Pseudomonadota</taxon>
        <taxon>Gammaproteobacteria</taxon>
        <taxon>Lysobacterales</taxon>
        <taxon>Lysobacteraceae</taxon>
        <taxon>Xanthomonas</taxon>
    </lineage>
</organism>